<dbReference type="Proteomes" id="UP000310636">
    <property type="component" value="Unassembled WGS sequence"/>
</dbReference>
<name>A0A4S4BHG4_9BACL</name>
<dbReference type="SUPFAM" id="SSF161098">
    <property type="entry name" value="MetI-like"/>
    <property type="match status" value="1"/>
</dbReference>
<feature type="transmembrane region" description="Helical" evidence="7">
    <location>
        <begin position="104"/>
        <end position="125"/>
    </location>
</feature>
<accession>A0A4S4BHG4</accession>
<dbReference type="PROSITE" id="PS50928">
    <property type="entry name" value="ABC_TM1"/>
    <property type="match status" value="1"/>
</dbReference>
<dbReference type="EMBL" id="SSOB01000046">
    <property type="protein sequence ID" value="THF74002.1"/>
    <property type="molecule type" value="Genomic_DNA"/>
</dbReference>
<dbReference type="GO" id="GO:0055085">
    <property type="term" value="P:transmembrane transport"/>
    <property type="evidence" value="ECO:0007669"/>
    <property type="project" value="InterPro"/>
</dbReference>
<evidence type="ECO:0000256" key="7">
    <source>
        <dbReference type="RuleBase" id="RU363032"/>
    </source>
</evidence>
<dbReference type="PANTHER" id="PTHR30193:SF37">
    <property type="entry name" value="INNER MEMBRANE ABC TRANSPORTER PERMEASE PROTEIN YCJO"/>
    <property type="match status" value="1"/>
</dbReference>
<reference evidence="9 10" key="1">
    <citation type="submission" date="2019-04" db="EMBL/GenBank/DDBJ databases">
        <title>Cohnella sp. nov. isolated from preserved vegetables.</title>
        <authorList>
            <person name="Lin S.-Y."/>
            <person name="Hung M.-H."/>
            <person name="Young C.-C."/>
        </authorList>
    </citation>
    <scope>NUCLEOTIDE SEQUENCE [LARGE SCALE GENOMIC DNA]</scope>
    <source>
        <strain evidence="9 10">CC-MHH1044</strain>
    </source>
</reference>
<organism evidence="9 10">
    <name type="scientific">Cohnella fermenti</name>
    <dbReference type="NCBI Taxonomy" id="2565925"/>
    <lineage>
        <taxon>Bacteria</taxon>
        <taxon>Bacillati</taxon>
        <taxon>Bacillota</taxon>
        <taxon>Bacilli</taxon>
        <taxon>Bacillales</taxon>
        <taxon>Paenibacillaceae</taxon>
        <taxon>Cohnella</taxon>
    </lineage>
</organism>
<keyword evidence="4 7" id="KW-0812">Transmembrane</keyword>
<dbReference type="InterPro" id="IPR035906">
    <property type="entry name" value="MetI-like_sf"/>
</dbReference>
<comment type="caution">
    <text evidence="9">The sequence shown here is derived from an EMBL/GenBank/DDBJ whole genome shotgun (WGS) entry which is preliminary data.</text>
</comment>
<sequence length="298" mass="33938">MVKGLKQYWQVAPYLTLGFLLTCVFVLYPLAKGIYISFFDYKVIQPSLSEFVGFANYRQALTDPTVYTALWNTLLFAAVTVPGQWLLGVIAATLINIQLVRFKVFFRLIYYLPVISSWVVVSYLFKFLFADGHSGIINYLLTDILHIVPEPIAWLQNRWSANVVIWAVSVWKGIGWVMVMYLAALQSIPKSLYEAAQIDGAKGVSSFLNITLPLMRPMTVYVVINLIIGAFQAFIQVLLITRGGPLDSTHLMNTYLFKQAFEYFNFGYGTALSVMLGLLIFIFTYGQQRTFGRERLEY</sequence>
<comment type="subcellular location">
    <subcellularLocation>
        <location evidence="1 7">Cell membrane</location>
        <topology evidence="1 7">Multi-pass membrane protein</topology>
    </subcellularLocation>
</comment>
<feature type="transmembrane region" description="Helical" evidence="7">
    <location>
        <begin position="220"/>
        <end position="243"/>
    </location>
</feature>
<dbReference type="OrthoDB" id="9809173at2"/>
<feature type="transmembrane region" description="Helical" evidence="7">
    <location>
        <begin position="263"/>
        <end position="285"/>
    </location>
</feature>
<dbReference type="CDD" id="cd06261">
    <property type="entry name" value="TM_PBP2"/>
    <property type="match status" value="1"/>
</dbReference>
<dbReference type="GO" id="GO:0005886">
    <property type="term" value="C:plasma membrane"/>
    <property type="evidence" value="ECO:0007669"/>
    <property type="project" value="UniProtKB-SubCell"/>
</dbReference>
<feature type="transmembrane region" description="Helical" evidence="7">
    <location>
        <begin position="163"/>
        <end position="184"/>
    </location>
</feature>
<dbReference type="Pfam" id="PF00528">
    <property type="entry name" value="BPD_transp_1"/>
    <property type="match status" value="1"/>
</dbReference>
<evidence type="ECO:0000256" key="1">
    <source>
        <dbReference type="ARBA" id="ARBA00004651"/>
    </source>
</evidence>
<dbReference type="PANTHER" id="PTHR30193">
    <property type="entry name" value="ABC TRANSPORTER PERMEASE PROTEIN"/>
    <property type="match status" value="1"/>
</dbReference>
<keyword evidence="5 7" id="KW-1133">Transmembrane helix</keyword>
<keyword evidence="6 7" id="KW-0472">Membrane</keyword>
<protein>
    <submittedName>
        <fullName evidence="9">Sugar ABC transporter permease</fullName>
    </submittedName>
</protein>
<dbReference type="AlphaFoldDB" id="A0A4S4BHG4"/>
<evidence type="ECO:0000256" key="6">
    <source>
        <dbReference type="ARBA" id="ARBA00023136"/>
    </source>
</evidence>
<evidence type="ECO:0000256" key="3">
    <source>
        <dbReference type="ARBA" id="ARBA00022475"/>
    </source>
</evidence>
<evidence type="ECO:0000256" key="4">
    <source>
        <dbReference type="ARBA" id="ARBA00022692"/>
    </source>
</evidence>
<proteinExistence type="inferred from homology"/>
<dbReference type="InterPro" id="IPR051393">
    <property type="entry name" value="ABC_transporter_permease"/>
</dbReference>
<evidence type="ECO:0000313" key="10">
    <source>
        <dbReference type="Proteomes" id="UP000310636"/>
    </source>
</evidence>
<evidence type="ECO:0000313" key="9">
    <source>
        <dbReference type="EMBL" id="THF74002.1"/>
    </source>
</evidence>
<evidence type="ECO:0000256" key="2">
    <source>
        <dbReference type="ARBA" id="ARBA00022448"/>
    </source>
</evidence>
<feature type="transmembrane region" description="Helical" evidence="7">
    <location>
        <begin position="74"/>
        <end position="97"/>
    </location>
</feature>
<evidence type="ECO:0000259" key="8">
    <source>
        <dbReference type="PROSITE" id="PS50928"/>
    </source>
</evidence>
<feature type="domain" description="ABC transmembrane type-1" evidence="8">
    <location>
        <begin position="70"/>
        <end position="287"/>
    </location>
</feature>
<keyword evidence="10" id="KW-1185">Reference proteome</keyword>
<evidence type="ECO:0000256" key="5">
    <source>
        <dbReference type="ARBA" id="ARBA00022989"/>
    </source>
</evidence>
<keyword evidence="2 7" id="KW-0813">Transport</keyword>
<gene>
    <name evidence="9" type="ORF">E6C55_26860</name>
</gene>
<dbReference type="RefSeq" id="WP_136372925.1">
    <property type="nucleotide sequence ID" value="NZ_SSOB01000046.1"/>
</dbReference>
<feature type="transmembrane region" description="Helical" evidence="7">
    <location>
        <begin position="12"/>
        <end position="31"/>
    </location>
</feature>
<keyword evidence="3" id="KW-1003">Cell membrane</keyword>
<dbReference type="InterPro" id="IPR000515">
    <property type="entry name" value="MetI-like"/>
</dbReference>
<comment type="similarity">
    <text evidence="7">Belongs to the binding-protein-dependent transport system permease family.</text>
</comment>
<dbReference type="Gene3D" id="1.10.3720.10">
    <property type="entry name" value="MetI-like"/>
    <property type="match status" value="1"/>
</dbReference>